<keyword evidence="2" id="KW-1185">Reference proteome</keyword>
<gene>
    <name evidence="1" type="ORF">DN412_27780</name>
</gene>
<comment type="caution">
    <text evidence="1">The sequence shown here is derived from an EMBL/GenBank/DDBJ whole genome shotgun (WGS) entry which is preliminary data.</text>
</comment>
<evidence type="ECO:0000313" key="2">
    <source>
        <dbReference type="Proteomes" id="UP000255165"/>
    </source>
</evidence>
<proteinExistence type="predicted"/>
<evidence type="ECO:0000313" key="1">
    <source>
        <dbReference type="EMBL" id="RDK07071.1"/>
    </source>
</evidence>
<sequence>MLSKRLGVSAKYLWEKHSAVWELCQGVRSYQRRTQAQIRLDELERLVREAGRKAIADGYSPTYHRVREYLILPPRYGVMEAADMIKKCFHDHI</sequence>
<dbReference type="Proteomes" id="UP000255165">
    <property type="component" value="Unassembled WGS sequence"/>
</dbReference>
<reference evidence="2" key="1">
    <citation type="submission" date="2018-06" db="EMBL/GenBank/DDBJ databases">
        <authorList>
            <person name="Feng T."/>
            <person name="Jeon C.O."/>
        </authorList>
    </citation>
    <scope>NUCLEOTIDE SEQUENCE [LARGE SCALE GENOMIC DNA]</scope>
    <source>
        <strain evidence="2">S23</strain>
    </source>
</reference>
<accession>A0A370NN77</accession>
<organism evidence="1 2">
    <name type="scientific">Cupriavidus lacunae</name>
    <dbReference type="NCBI Taxonomy" id="2666307"/>
    <lineage>
        <taxon>Bacteria</taxon>
        <taxon>Pseudomonadati</taxon>
        <taxon>Pseudomonadota</taxon>
        <taxon>Betaproteobacteria</taxon>
        <taxon>Burkholderiales</taxon>
        <taxon>Burkholderiaceae</taxon>
        <taxon>Cupriavidus</taxon>
    </lineage>
</organism>
<dbReference type="AlphaFoldDB" id="A0A370NN77"/>
<dbReference type="EMBL" id="QKWJ01000048">
    <property type="protein sequence ID" value="RDK07071.1"/>
    <property type="molecule type" value="Genomic_DNA"/>
</dbReference>
<name>A0A370NN77_9BURK</name>
<protein>
    <submittedName>
        <fullName evidence="1">Uncharacterized protein</fullName>
    </submittedName>
</protein>